<comment type="caution">
    <text evidence="4">The sequence shown here is derived from an EMBL/GenBank/DDBJ whole genome shotgun (WGS) entry which is preliminary data.</text>
</comment>
<dbReference type="CDD" id="cd03801">
    <property type="entry name" value="GT4_PimA-like"/>
    <property type="match status" value="1"/>
</dbReference>
<accession>A0A927B961</accession>
<dbReference type="GO" id="GO:0016757">
    <property type="term" value="F:glycosyltransferase activity"/>
    <property type="evidence" value="ECO:0007669"/>
    <property type="project" value="UniProtKB-KW"/>
</dbReference>
<protein>
    <submittedName>
        <fullName evidence="4">Glycosyltransferase family 4 protein</fullName>
    </submittedName>
</protein>
<dbReference type="RefSeq" id="WP_191003258.1">
    <property type="nucleotide sequence ID" value="NZ_JACXAD010000001.1"/>
</dbReference>
<evidence type="ECO:0000313" key="5">
    <source>
        <dbReference type="Proteomes" id="UP000612233"/>
    </source>
</evidence>
<keyword evidence="1" id="KW-0328">Glycosyltransferase</keyword>
<sequence>MGHIVFISHDASRTGAPIVLLHLLRWLKKANVCSFSILLIEGGELEEEFKKLALTYIWNSPSSKRRWYARFWGKNSVKQQLLNEQSIILALREQKTRIAYGNTVVSADVLVQIKEAIGCIAVCHVHELEIAIERYFGTERFGQKLPHIDLVIAASQAVRENLVKTYSLVSECIVKIYEFVPGADEVQQQQTPSEIRKALNIPAESFVVVASGTLDWRKSPDIFVQLAGLVHGLEVNMPYFLWVGGSSASLAWQELQYDLRRLGIAEFVKFIDARPNPLDYIRVADVFVLTSREDPYPLVCLEAATLGKPIICFEQAGGMPEFVGKDCGVVVPYLNIDSMARAVCDLLVNKNIREQMGDNAMRKVREQHNVSLAASQIMDSLAILLEKQN</sequence>
<dbReference type="AlphaFoldDB" id="A0A927B961"/>
<evidence type="ECO:0000259" key="3">
    <source>
        <dbReference type="Pfam" id="PF00534"/>
    </source>
</evidence>
<proteinExistence type="predicted"/>
<evidence type="ECO:0000256" key="1">
    <source>
        <dbReference type="ARBA" id="ARBA00022676"/>
    </source>
</evidence>
<keyword evidence="2" id="KW-0808">Transferase</keyword>
<dbReference type="InterPro" id="IPR001296">
    <property type="entry name" value="Glyco_trans_1"/>
</dbReference>
<dbReference type="SUPFAM" id="SSF53756">
    <property type="entry name" value="UDP-Glycosyltransferase/glycogen phosphorylase"/>
    <property type="match status" value="1"/>
</dbReference>
<dbReference type="Proteomes" id="UP000612233">
    <property type="component" value="Unassembled WGS sequence"/>
</dbReference>
<feature type="domain" description="Glycosyl transferase family 1" evidence="3">
    <location>
        <begin position="194"/>
        <end position="361"/>
    </location>
</feature>
<name>A0A927B961_9BACT</name>
<dbReference type="EMBL" id="JACXAD010000001">
    <property type="protein sequence ID" value="MBD2766432.1"/>
    <property type="molecule type" value="Genomic_DNA"/>
</dbReference>
<dbReference type="PANTHER" id="PTHR12526:SF510">
    <property type="entry name" value="D-INOSITOL 3-PHOSPHATE GLYCOSYLTRANSFERASE"/>
    <property type="match status" value="1"/>
</dbReference>
<dbReference type="Pfam" id="PF00534">
    <property type="entry name" value="Glycos_transf_1"/>
    <property type="match status" value="1"/>
</dbReference>
<keyword evidence="5" id="KW-1185">Reference proteome</keyword>
<evidence type="ECO:0000256" key="2">
    <source>
        <dbReference type="ARBA" id="ARBA00022679"/>
    </source>
</evidence>
<dbReference type="PANTHER" id="PTHR12526">
    <property type="entry name" value="GLYCOSYLTRANSFERASE"/>
    <property type="match status" value="1"/>
</dbReference>
<dbReference type="Gene3D" id="3.40.50.2000">
    <property type="entry name" value="Glycogen Phosphorylase B"/>
    <property type="match status" value="2"/>
</dbReference>
<reference evidence="4" key="1">
    <citation type="submission" date="2020-09" db="EMBL/GenBank/DDBJ databases">
        <authorList>
            <person name="Kim M.K."/>
        </authorList>
    </citation>
    <scope>NUCLEOTIDE SEQUENCE</scope>
    <source>
        <strain evidence="4">BT664</strain>
    </source>
</reference>
<organism evidence="4 5">
    <name type="scientific">Hymenobacter montanus</name>
    <dbReference type="NCBI Taxonomy" id="2771359"/>
    <lineage>
        <taxon>Bacteria</taxon>
        <taxon>Pseudomonadati</taxon>
        <taxon>Bacteroidota</taxon>
        <taxon>Cytophagia</taxon>
        <taxon>Cytophagales</taxon>
        <taxon>Hymenobacteraceae</taxon>
        <taxon>Hymenobacter</taxon>
    </lineage>
</organism>
<evidence type="ECO:0000313" key="4">
    <source>
        <dbReference type="EMBL" id="MBD2766432.1"/>
    </source>
</evidence>
<gene>
    <name evidence="4" type="ORF">IC235_00830</name>
</gene>